<keyword evidence="3" id="KW-0808">Transferase</keyword>
<evidence type="ECO:0000313" key="4">
    <source>
        <dbReference type="EMBL" id="ATW27181.1"/>
    </source>
</evidence>
<evidence type="ECO:0000313" key="5">
    <source>
        <dbReference type="Proteomes" id="UP000323521"/>
    </source>
</evidence>
<dbReference type="Pfam" id="PF06253">
    <property type="entry name" value="MTTB"/>
    <property type="match status" value="1"/>
</dbReference>
<organism evidence="4 5">
    <name type="scientific">Formimonas warabiya</name>
    <dbReference type="NCBI Taxonomy" id="1761012"/>
    <lineage>
        <taxon>Bacteria</taxon>
        <taxon>Bacillati</taxon>
        <taxon>Bacillota</taxon>
        <taxon>Clostridia</taxon>
        <taxon>Eubacteriales</taxon>
        <taxon>Peptococcaceae</taxon>
        <taxon>Candidatus Formimonas</taxon>
    </lineage>
</organism>
<dbReference type="RefSeq" id="WP_214658824.1">
    <property type="nucleotide sequence ID" value="NZ_CP017634.1"/>
</dbReference>
<keyword evidence="5" id="KW-1185">Reference proteome</keyword>
<evidence type="ECO:0000256" key="2">
    <source>
        <dbReference type="ARBA" id="ARBA00022603"/>
    </source>
</evidence>
<reference evidence="4 5" key="1">
    <citation type="submission" date="2016-10" db="EMBL/GenBank/DDBJ databases">
        <title>Complete Genome Sequence of Peptococcaceae strain DCMF.</title>
        <authorList>
            <person name="Edwards R.J."/>
            <person name="Holland S.I."/>
            <person name="Deshpande N.P."/>
            <person name="Wong Y.K."/>
            <person name="Ertan H."/>
            <person name="Manefield M."/>
            <person name="Russell T.L."/>
            <person name="Lee M.J."/>
        </authorList>
    </citation>
    <scope>NUCLEOTIDE SEQUENCE [LARGE SCALE GENOMIC DNA]</scope>
    <source>
        <strain evidence="4 5">DCMF</strain>
    </source>
</reference>
<dbReference type="GO" id="GO:0032259">
    <property type="term" value="P:methylation"/>
    <property type="evidence" value="ECO:0007669"/>
    <property type="project" value="UniProtKB-KW"/>
</dbReference>
<dbReference type="InterPro" id="IPR038601">
    <property type="entry name" value="MttB-like_sf"/>
</dbReference>
<sequence length="485" mass="53148">MAKLSGLQILSQTEMEKIHEQSLGILEKLGVSIPHREGLKALEEAGATIDYQNHRAYIKQDLVEQSLKSAPKSFVLAGFDPQNDIVLPHPENGFYSRTGTGSQGCIDLETDTFRYVQTKDVEHWVRLIDKLEHIDICAVPTPMDTPQETRDIHAFKCALEYTKKHIMIQPYSSESLNYLCEMAVLVAGGKEELKKRPAISMVACCTSPLSYKAFDVDVIFAAGEYGLPVHVASLNCPGGSGPVTIAGSVLQSNAEFLAGLVLTQVISPGLPVIGVTQQLPLNMVNGIALQTSVEATLGNAAGVQLTKEFYGIPSRTYSFGSDALFGDSQSMLERTFLGLVVMLAKTDILSAVGSLEGVNTISLRQLVVDNDLLGMFKRLNHGVDLSEDQLAVQCIFDVVSGKGSFMAHRHTFEHCREIFQPSVFDRNGRIRGKIESKSEIMDRAKVKVNSILGEETQTYLPENTVRLLEEIVEKADCELAKRVDG</sequence>
<evidence type="ECO:0008006" key="6">
    <source>
        <dbReference type="Google" id="ProtNLM"/>
    </source>
</evidence>
<proteinExistence type="inferred from homology"/>
<keyword evidence="2" id="KW-0489">Methyltransferase</keyword>
<comment type="similarity">
    <text evidence="1">Belongs to the trimethylamine methyltransferase family.</text>
</comment>
<accession>A0A3G1KXK9</accession>
<dbReference type="EMBL" id="CP017634">
    <property type="protein sequence ID" value="ATW27181.1"/>
    <property type="molecule type" value="Genomic_DNA"/>
</dbReference>
<evidence type="ECO:0000256" key="1">
    <source>
        <dbReference type="ARBA" id="ARBA00007137"/>
    </source>
</evidence>
<dbReference type="Proteomes" id="UP000323521">
    <property type="component" value="Chromosome"/>
</dbReference>
<protein>
    <recommendedName>
        <fullName evidence="6">Trimethylamine methyltransferase</fullName>
    </recommendedName>
</protein>
<evidence type="ECO:0000256" key="3">
    <source>
        <dbReference type="ARBA" id="ARBA00022679"/>
    </source>
</evidence>
<dbReference type="Gene3D" id="3.20.20.480">
    <property type="entry name" value="Trimethylamine methyltransferase-like"/>
    <property type="match status" value="1"/>
</dbReference>
<gene>
    <name evidence="4" type="ORF">DCMF_22685</name>
</gene>
<dbReference type="InterPro" id="IPR010426">
    <property type="entry name" value="MTTB_MeTrfase"/>
</dbReference>
<dbReference type="GO" id="GO:0015948">
    <property type="term" value="P:methanogenesis"/>
    <property type="evidence" value="ECO:0007669"/>
    <property type="project" value="InterPro"/>
</dbReference>
<dbReference type="AlphaFoldDB" id="A0A3G1KXK9"/>
<dbReference type="KEGG" id="fwa:DCMF_22685"/>
<dbReference type="GO" id="GO:0008168">
    <property type="term" value="F:methyltransferase activity"/>
    <property type="evidence" value="ECO:0007669"/>
    <property type="project" value="UniProtKB-KW"/>
</dbReference>
<name>A0A3G1KXK9_FORW1</name>